<keyword evidence="4" id="KW-1185">Reference proteome</keyword>
<keyword evidence="2" id="KW-0812">Transmembrane</keyword>
<comment type="caution">
    <text evidence="3">The sequence shown here is derived from an EMBL/GenBank/DDBJ whole genome shotgun (WGS) entry which is preliminary data.</text>
</comment>
<sequence length="836" mass="91562">MDLLRAGRRSYLRASGGQFNPYTAHIPLESQDALNPGSPVSPLPPSPNPGPSPIKPAYTIENLAVTSDEKGLSYTNINLSGGHNDLNGPDPPLVRQGTFETPKPAIYTGFWDNSPKLFPHLIAILVTVAVVQLSFRNHYWMDLKDPQYEIMFGITQGGALNALQLAAKIHELIIVASLGKIILHLAHHHLVGRSGLPLGLVTNSFSIGSGDFLWTKAFWKAIWTTKNHHWRFWLLSLLATILAMLAGPSSAIAVIPSLNWYPLDYPFLEEVLPFYIFNQSTVLWPSNVTAASLNAPSSGINCTIATTSTAYQDVCPAGGFRDTYDWAGNLLFGNSSAGSNISFTDAHGEARRVLTTQSCQSDFDGRASGLSLNTFLSGAVTAFWSFAHNNFHGLGLLTAQPKITFNGPLYAPKVEVMCNGHVYFNTSQIDEREHLNFPSFTPERQLPSPNYIFPYNGVFNDTNATWVEMPAGHDNPAIGIVIRVPWTYGRTNDSAIAQATEIHACSIYAQWVPINVFYEPRQSDQVSYRVKNKLDATCLAIGSEELGESLPRNITIDMDYANAINQPMPFTEGPKEAIQAMLERAVFDDDRVDGGGFTFKSPMVAASTVDGVFNSTMDDIRQSHSTMISTILAGVVTDGLARIAGNGIFPYSASMFLTNQTTDTGSTVGKFVVSTAHGGDDTALNATNAESSKWLRVDPVFSRYGYGYDWKDSRTTQFGIVVLLIHFCFASAHTIFILYKVLVTKEGLVGSWTTISELLALAMNSTPSLKLQDTCAGVNAAKTWRQVVSIRETYVGHLEMVVGPEDRAKYPAPQVNRAYGHLRERRPGNACSFEEN</sequence>
<feature type="compositionally biased region" description="Pro residues" evidence="1">
    <location>
        <begin position="39"/>
        <end position="54"/>
    </location>
</feature>
<organism evidence="3 4">
    <name type="scientific">Exophiala bonariae</name>
    <dbReference type="NCBI Taxonomy" id="1690606"/>
    <lineage>
        <taxon>Eukaryota</taxon>
        <taxon>Fungi</taxon>
        <taxon>Dikarya</taxon>
        <taxon>Ascomycota</taxon>
        <taxon>Pezizomycotina</taxon>
        <taxon>Eurotiomycetes</taxon>
        <taxon>Chaetothyriomycetidae</taxon>
        <taxon>Chaetothyriales</taxon>
        <taxon>Herpotrichiellaceae</taxon>
        <taxon>Exophiala</taxon>
    </lineage>
</organism>
<keyword evidence="2" id="KW-1133">Transmembrane helix</keyword>
<keyword evidence="2" id="KW-0472">Membrane</keyword>
<evidence type="ECO:0000313" key="4">
    <source>
        <dbReference type="Proteomes" id="UP001358417"/>
    </source>
</evidence>
<evidence type="ECO:0000256" key="2">
    <source>
        <dbReference type="SAM" id="Phobius"/>
    </source>
</evidence>
<dbReference type="AlphaFoldDB" id="A0AAV9NE18"/>
<reference evidence="3 4" key="1">
    <citation type="submission" date="2023-08" db="EMBL/GenBank/DDBJ databases">
        <title>Black Yeasts Isolated from many extreme environments.</title>
        <authorList>
            <person name="Coleine C."/>
            <person name="Stajich J.E."/>
            <person name="Selbmann L."/>
        </authorList>
    </citation>
    <scope>NUCLEOTIDE SEQUENCE [LARGE SCALE GENOMIC DNA]</scope>
    <source>
        <strain evidence="3 4">CCFEE 5792</strain>
    </source>
</reference>
<dbReference type="EMBL" id="JAVRRD010000011">
    <property type="protein sequence ID" value="KAK5053904.1"/>
    <property type="molecule type" value="Genomic_DNA"/>
</dbReference>
<feature type="transmembrane region" description="Helical" evidence="2">
    <location>
        <begin position="232"/>
        <end position="255"/>
    </location>
</feature>
<dbReference type="RefSeq" id="XP_064707029.1">
    <property type="nucleotide sequence ID" value="XM_064845484.1"/>
</dbReference>
<gene>
    <name evidence="3" type="ORF">LTR84_001866</name>
</gene>
<evidence type="ECO:0000313" key="3">
    <source>
        <dbReference type="EMBL" id="KAK5053904.1"/>
    </source>
</evidence>
<name>A0AAV9NE18_9EURO</name>
<proteinExistence type="predicted"/>
<evidence type="ECO:0000256" key="1">
    <source>
        <dbReference type="SAM" id="MobiDB-lite"/>
    </source>
</evidence>
<dbReference type="GeneID" id="89970082"/>
<protein>
    <submittedName>
        <fullName evidence="3">Uncharacterized protein</fullName>
    </submittedName>
</protein>
<feature type="transmembrane region" description="Helical" evidence="2">
    <location>
        <begin position="117"/>
        <end position="135"/>
    </location>
</feature>
<feature type="region of interest" description="Disordered" evidence="1">
    <location>
        <begin position="29"/>
        <end position="55"/>
    </location>
</feature>
<accession>A0AAV9NE18</accession>
<dbReference type="Proteomes" id="UP001358417">
    <property type="component" value="Unassembled WGS sequence"/>
</dbReference>